<protein>
    <submittedName>
        <fullName evidence="1">Uncharacterized protein</fullName>
    </submittedName>
</protein>
<evidence type="ECO:0000313" key="1">
    <source>
        <dbReference type="EMBL" id="MDX6191272.1"/>
    </source>
</evidence>
<sequence length="375" mass="45207">MDNVTTAKTELVNTIKLLIYKEAPALLENINFDDDDIFLEPLLFSYFSSKREYTFSNELLEEVIQGYFVDKKELKIKHSYHNDIAYIPNVGYFLKDKEELHEPILKIGDFEILKEIHPTQKRFFREYYKGHILNHNPEYSSVWKENYEELFEAIEIIKKNLPEFYEQLVFSNKKIYLHDNPKILNFATVETLGALYFYVLGKNNLIYYIEELIHQGSHNFFYYVLQNKKDFFKIDVSNLSMREYTNQEWDYRDIYGAFHGLYTVTKRVECFDLLVSQNVFSGREKHELLGRFTDQIFRFRTGLELLDFDVVFTEKGKELYAEYDTRCHTILEKYKKLATFFDLSNRDLDFRYEDFCKLNPIEAFYKKEKEGFFEF</sequence>
<dbReference type="RefSeq" id="WP_047778684.1">
    <property type="nucleotide sequence ID" value="NZ_CP087134.1"/>
</dbReference>
<organism evidence="1 2">
    <name type="scientific">Flavobacterium cupriresistens</name>
    <dbReference type="NCBI Taxonomy" id="2893885"/>
    <lineage>
        <taxon>Bacteria</taxon>
        <taxon>Pseudomonadati</taxon>
        <taxon>Bacteroidota</taxon>
        <taxon>Flavobacteriia</taxon>
        <taxon>Flavobacteriales</taxon>
        <taxon>Flavobacteriaceae</taxon>
        <taxon>Flavobacterium</taxon>
    </lineage>
</organism>
<name>A0ABU4RFA0_9FLAO</name>
<dbReference type="Proteomes" id="UP001273350">
    <property type="component" value="Unassembled WGS sequence"/>
</dbReference>
<comment type="caution">
    <text evidence="1">The sequence shown here is derived from an EMBL/GenBank/DDBJ whole genome shotgun (WGS) entry which is preliminary data.</text>
</comment>
<reference evidence="1 2" key="1">
    <citation type="submission" date="2023-11" db="EMBL/GenBank/DDBJ databases">
        <title>Unpublished Manusciprt.</title>
        <authorList>
            <person name="Saticioglu I.B."/>
            <person name="Ay H."/>
            <person name="Ajmi N."/>
            <person name="Altun S."/>
            <person name="Duman M."/>
        </authorList>
    </citation>
    <scope>NUCLEOTIDE SEQUENCE [LARGE SCALE GENOMIC DNA]</scope>
    <source>
        <strain evidence="1 2">Fl-318</strain>
    </source>
</reference>
<keyword evidence="2" id="KW-1185">Reference proteome</keyword>
<accession>A0ABU4RFA0</accession>
<dbReference type="EMBL" id="JAWXVI010000009">
    <property type="protein sequence ID" value="MDX6191272.1"/>
    <property type="molecule type" value="Genomic_DNA"/>
</dbReference>
<proteinExistence type="predicted"/>
<evidence type="ECO:0000313" key="2">
    <source>
        <dbReference type="Proteomes" id="UP001273350"/>
    </source>
</evidence>
<gene>
    <name evidence="1" type="ORF">SGQ83_18100</name>
</gene>